<keyword evidence="1" id="KW-0677">Repeat</keyword>
<dbReference type="PANTHER" id="PTHR24171:SF8">
    <property type="entry name" value="BRCA1-ASSOCIATED RING DOMAIN PROTEIN 1"/>
    <property type="match status" value="1"/>
</dbReference>
<sequence>MADEEEIANVVPLLLSTGKRGNCKLLLKLSEEYGDKLPLDGKDGLGNTALHYACFGQHQDAVEILVKLGAPINQQNLAGDTPLHKAVEKNYFSIAKFLITKGATPDEKNKKGQSPINMSKSTEMRKLLKETTHEKELQSIGLGTGAGPGGDADMLDEDMLCDEDDE</sequence>
<evidence type="ECO:0000256" key="2">
    <source>
        <dbReference type="ARBA" id="ARBA00023043"/>
    </source>
</evidence>
<dbReference type="PANTHER" id="PTHR24171">
    <property type="entry name" value="ANKYRIN REPEAT DOMAIN-CONTAINING PROTEIN 39-RELATED"/>
    <property type="match status" value="1"/>
</dbReference>
<feature type="region of interest" description="Disordered" evidence="4">
    <location>
        <begin position="104"/>
        <end position="166"/>
    </location>
</feature>
<feature type="compositionally biased region" description="Basic and acidic residues" evidence="4">
    <location>
        <begin position="122"/>
        <end position="137"/>
    </location>
</feature>
<proteinExistence type="predicted"/>
<dbReference type="GO" id="GO:0085020">
    <property type="term" value="P:protein K6-linked ubiquitination"/>
    <property type="evidence" value="ECO:0007669"/>
    <property type="project" value="TreeGrafter"/>
</dbReference>
<feature type="repeat" description="ANK" evidence="3">
    <location>
        <begin position="45"/>
        <end position="77"/>
    </location>
</feature>
<dbReference type="PROSITE" id="PS50088">
    <property type="entry name" value="ANK_REPEAT"/>
    <property type="match status" value="2"/>
</dbReference>
<dbReference type="EMBL" id="HBKR01022160">
    <property type="protein sequence ID" value="CAE2312316.1"/>
    <property type="molecule type" value="Transcribed_RNA"/>
</dbReference>
<evidence type="ECO:0000256" key="4">
    <source>
        <dbReference type="SAM" id="MobiDB-lite"/>
    </source>
</evidence>
<dbReference type="InterPro" id="IPR036770">
    <property type="entry name" value="Ankyrin_rpt-contain_sf"/>
</dbReference>
<feature type="compositionally biased region" description="Polar residues" evidence="4">
    <location>
        <begin position="112"/>
        <end position="121"/>
    </location>
</feature>
<dbReference type="GO" id="GO:0004842">
    <property type="term" value="F:ubiquitin-protein transferase activity"/>
    <property type="evidence" value="ECO:0007669"/>
    <property type="project" value="TreeGrafter"/>
</dbReference>
<reference evidence="5" key="1">
    <citation type="submission" date="2021-01" db="EMBL/GenBank/DDBJ databases">
        <authorList>
            <person name="Corre E."/>
            <person name="Pelletier E."/>
            <person name="Niang G."/>
            <person name="Scheremetjew M."/>
            <person name="Finn R."/>
            <person name="Kale V."/>
            <person name="Holt S."/>
            <person name="Cochrane G."/>
            <person name="Meng A."/>
            <person name="Brown T."/>
            <person name="Cohen L."/>
        </authorList>
    </citation>
    <scope>NUCLEOTIDE SEQUENCE</scope>
    <source>
        <strain evidence="5">SoJaBio B1-5/56/2</strain>
    </source>
</reference>
<name>A0A7S4L221_9EUKA</name>
<accession>A0A7S4L221</accession>
<feature type="repeat" description="ANK" evidence="3">
    <location>
        <begin position="78"/>
        <end position="110"/>
    </location>
</feature>
<dbReference type="PROSITE" id="PS50297">
    <property type="entry name" value="ANK_REP_REGION"/>
    <property type="match status" value="2"/>
</dbReference>
<dbReference type="AlphaFoldDB" id="A0A7S4L221"/>
<dbReference type="InterPro" id="IPR002110">
    <property type="entry name" value="Ankyrin_rpt"/>
</dbReference>
<evidence type="ECO:0000256" key="3">
    <source>
        <dbReference type="PROSITE-ProRule" id="PRU00023"/>
    </source>
</evidence>
<keyword evidence="2 3" id="KW-0040">ANK repeat</keyword>
<dbReference type="Gene3D" id="1.25.40.20">
    <property type="entry name" value="Ankyrin repeat-containing domain"/>
    <property type="match status" value="1"/>
</dbReference>
<gene>
    <name evidence="5" type="ORF">NAES01612_LOCUS14443</name>
</gene>
<dbReference type="SMART" id="SM00248">
    <property type="entry name" value="ANK"/>
    <property type="match status" value="2"/>
</dbReference>
<evidence type="ECO:0000256" key="1">
    <source>
        <dbReference type="ARBA" id="ARBA00022737"/>
    </source>
</evidence>
<evidence type="ECO:0000313" key="5">
    <source>
        <dbReference type="EMBL" id="CAE2312316.1"/>
    </source>
</evidence>
<organism evidence="5">
    <name type="scientific">Paramoeba aestuarina</name>
    <dbReference type="NCBI Taxonomy" id="180227"/>
    <lineage>
        <taxon>Eukaryota</taxon>
        <taxon>Amoebozoa</taxon>
        <taxon>Discosea</taxon>
        <taxon>Flabellinia</taxon>
        <taxon>Dactylopodida</taxon>
        <taxon>Paramoebidae</taxon>
        <taxon>Paramoeba</taxon>
    </lineage>
</organism>
<protein>
    <submittedName>
        <fullName evidence="5">Uncharacterized protein</fullName>
    </submittedName>
</protein>
<dbReference type="SUPFAM" id="SSF48403">
    <property type="entry name" value="Ankyrin repeat"/>
    <property type="match status" value="1"/>
</dbReference>
<dbReference type="Pfam" id="PF12796">
    <property type="entry name" value="Ank_2"/>
    <property type="match status" value="1"/>
</dbReference>
<feature type="compositionally biased region" description="Acidic residues" evidence="4">
    <location>
        <begin position="153"/>
        <end position="166"/>
    </location>
</feature>